<feature type="region of interest" description="Disordered" evidence="1">
    <location>
        <begin position="1"/>
        <end position="27"/>
    </location>
</feature>
<dbReference type="PANTHER" id="PTHR35895:SF1">
    <property type="entry name" value="LIPID-BINDING SERUM GLYCOPROTEIN C-TERMINAL DOMAIN-CONTAINING PROTEIN"/>
    <property type="match status" value="1"/>
</dbReference>
<dbReference type="GO" id="GO:0000329">
    <property type="term" value="C:fungal-type vacuole membrane"/>
    <property type="evidence" value="ECO:0007669"/>
    <property type="project" value="InterPro"/>
</dbReference>
<feature type="region of interest" description="Disordered" evidence="1">
    <location>
        <begin position="773"/>
        <end position="797"/>
    </location>
</feature>
<dbReference type="EMBL" id="JAPDMQ010000562">
    <property type="protein sequence ID" value="KAK0522772.1"/>
    <property type="molecule type" value="Genomic_DNA"/>
</dbReference>
<evidence type="ECO:0000256" key="2">
    <source>
        <dbReference type="SAM" id="Phobius"/>
    </source>
</evidence>
<evidence type="ECO:0000313" key="4">
    <source>
        <dbReference type="Proteomes" id="UP001176521"/>
    </source>
</evidence>
<keyword evidence="2" id="KW-1133">Transmembrane helix</keyword>
<feature type="compositionally biased region" description="Polar residues" evidence="1">
    <location>
        <begin position="2506"/>
        <end position="2525"/>
    </location>
</feature>
<dbReference type="Pfam" id="PF12505">
    <property type="entry name" value="DUF3712"/>
    <property type="match status" value="6"/>
</dbReference>
<dbReference type="InterPro" id="IPR022185">
    <property type="entry name" value="DUF3712"/>
</dbReference>
<dbReference type="SUPFAM" id="SSF117070">
    <property type="entry name" value="LEA14-like"/>
    <property type="match status" value="1"/>
</dbReference>
<evidence type="ECO:0000313" key="3">
    <source>
        <dbReference type="EMBL" id="KAK0522772.1"/>
    </source>
</evidence>
<reference evidence="3" key="1">
    <citation type="journal article" date="2023" name="PhytoFront">
        <title>Draft Genome Resources of Seven Strains of Tilletia horrida, Causal Agent of Kernel Smut of Rice.</title>
        <authorList>
            <person name="Khanal S."/>
            <person name="Antony Babu S."/>
            <person name="Zhou X.G."/>
        </authorList>
    </citation>
    <scope>NUCLEOTIDE SEQUENCE</scope>
    <source>
        <strain evidence="3">TX3</strain>
    </source>
</reference>
<accession>A0AAN6G8C6</accession>
<gene>
    <name evidence="3" type="ORF">OC842_006368</name>
</gene>
<comment type="caution">
    <text evidence="3">The sequence shown here is derived from an EMBL/GenBank/DDBJ whole genome shotgun (WGS) entry which is preliminary data.</text>
</comment>
<proteinExistence type="predicted"/>
<keyword evidence="4" id="KW-1185">Reference proteome</keyword>
<name>A0AAN6G8C6_9BASI</name>
<feature type="region of interest" description="Disordered" evidence="1">
    <location>
        <begin position="2463"/>
        <end position="2542"/>
    </location>
</feature>
<dbReference type="PANTHER" id="PTHR35895">
    <property type="entry name" value="CHROMOSOME 16, WHOLE GENOME SHOTGUN SEQUENCE"/>
    <property type="match status" value="1"/>
</dbReference>
<protein>
    <submittedName>
        <fullName evidence="3">Uncharacterized protein</fullName>
    </submittedName>
</protein>
<dbReference type="Proteomes" id="UP001176521">
    <property type="component" value="Unassembled WGS sequence"/>
</dbReference>
<evidence type="ECO:0000256" key="1">
    <source>
        <dbReference type="SAM" id="MobiDB-lite"/>
    </source>
</evidence>
<dbReference type="InterPro" id="IPR046368">
    <property type="entry name" value="Tag1"/>
</dbReference>
<feature type="compositionally biased region" description="Low complexity" evidence="1">
    <location>
        <begin position="2470"/>
        <end position="2505"/>
    </location>
</feature>
<keyword evidence="2" id="KW-0812">Transmembrane</keyword>
<feature type="transmembrane region" description="Helical" evidence="2">
    <location>
        <begin position="54"/>
        <end position="81"/>
    </location>
</feature>
<organism evidence="3 4">
    <name type="scientific">Tilletia horrida</name>
    <dbReference type="NCBI Taxonomy" id="155126"/>
    <lineage>
        <taxon>Eukaryota</taxon>
        <taxon>Fungi</taxon>
        <taxon>Dikarya</taxon>
        <taxon>Basidiomycota</taxon>
        <taxon>Ustilaginomycotina</taxon>
        <taxon>Exobasidiomycetes</taxon>
        <taxon>Tilletiales</taxon>
        <taxon>Tilletiaceae</taxon>
        <taxon>Tilletia</taxon>
    </lineage>
</organism>
<keyword evidence="2" id="KW-0472">Membrane</keyword>
<sequence length="2542" mass="268766">MTDTYGSRRDLRMRASPSEVGPTTAGRFQPGVHPIGFLAAQKTFYGKKHFSKKLGFCCVALAPPIIIIALIIALIPVVWAIGMHALHTAQIHVYSANITSITNNSFPISLDGQVKKTGIFPARAFFRESVDVYWMTPPPNMEERHLGSMNLSYLGIAAGHARLRQATTFQIRDEEAFGQFAEFLVSQEEFTWKLNTSNVHVKAFGFLPTFKNLDFNKHLVLKGMANFTDIKILDFQLPGDDPEGGITLGVKTALTNPSPFGVEIGSLNLDLFYEDMYLGPGSATNLNITPGVNVVQLDGRLIPHKDNQTELQKLGKLFTAYLNNEVVPAEARGVSTSLANGETISWLSRGIKALNIKVPIQAPQAINPIQGININYLGLIYNKTEPWSPDVFSNLLQATIALPFGFSLDIVSTANTITLEYNNATIGTIAGAQSNSSTRLELVSAGQTAGTIDLTLPMSRLQLANASAEAEQQLVIFQDAFTYSDGTGFNLQGSSSALTNTPLGQVLLDGIKYQVPAGLRGLEGLNKYPTVITSVDVLNGYTDGLELSVGTSIVNPSNLNLTVGDTTFQLWREVLLGNVTLPNLNLHIGTNNLTARSMFDPNRAPQGVDTLNRFISGQATTLNITGFDASSDIESLAPTLKGIRLNASLPGLNQTLIKYANLSVLDTTGITNDVANAFVGLNNPFSSKLRITGIRSNVSSHGIHVADINTGLDFVANGKSVTGSPEIPIVLNLNPPDIFALLRALVVQSGEDVRPLDAIVDIAGYQLSEVTDANTGPRPAKRAVNAERTDNENGPSFIREEENDFAHMLMDVRANPGVLAEMEQEERDEVAELEKRANLFTGFDLPSYVQKAFTVATANIQVDTTVMIGDYPTNLSISQIDVPLNTDGTLNKLLAVLAAPIVQKIVDQAVLAIDTVTINDPQQTEFGTTLTGSITNAGPFDASISFPAGLIVQWNGRALGSIGLSGIEVAGDVGGSLNQNALFRVSDQGAIADFARALLTEESFVWQITAQNVSVKALGITINGVSLNKEVQLRGFNGLKDAVQIQTYDLPANDPAGGIHLDVQATINNPSQVGISLSRFGIQIFSDGIFLGPQAASAPFTLAPGATSPLSLAGRLVPQTSTSGQDSLSKLFTAVAHGESPALVVNGDYAGPESVTWLNDAIKALSIPVSLPARKFDVINAITLNQFSLFFTQPTTWAPETTSSLITAGFYLPFAFPIDITTVRGTFVDNYLNTDVGVLDIPTTQARTDVQSRIISLAYDQIPLVVPGGSHSQFSQFLADATRQDRINFKLHGTATAGASTAAGPVTISGIDFDVGSALAGIQNLNAQPAKVSNLDVAKGFNDYLLLTLTTTLFNPSNLTVGTGDVSFDTVYRGQVIGQVVINDLVLKPGENVVPTQLRFAPRGGNAVTAGRAVLENYVANLTSTVSVEGSTGSTPIDSLKQAIDGIALDADVPPLNKLLIVSTALTIPADISKTLIASVSFVLANPFTASINLYKVNATAVYQGIVLGTIDATLKNPISAPGHQEVTSPALPFALTKNLNDLVKFIILAGQNTSTDLGPLPGLLGQLNGASTYSGQVTAGPDTGNNQCASGSGFDINKAILSLLKGLRTDVTVDTELALDDYRTSLAFTQKGTPTETDETALRLIGLVAPPIVQSIVDQTKLSFSLANATDLTDDGFTVSLQGSVTDSGPFDAFIEFTEPLTVIWDKSPIATIQLPGICAKANEGVPNYSATGPLKITNQARFSDFATRILQDDSFTWTVTTDKLRVHALGLQFDNVNLTKAVSFSAFNKLPGIKITDFTIPGQNDNSLQIATTTIIPSQAALGIDLGKAEFDIVFQGLDVGSVTAADLFLRPKTDNTVALNGDLVAQSGEDDLKKLGSLFSEFLKGNDQALTIQGVNVISPAQPGSPVKWLTAAFQSLKLNVTLPGRKYNVITAIDIADLEVDITGNPADSYTLPASSQSTTATFANPFNFSLTPIQASTSIVINYAGSDAARLDLQNIDTSGAGTSSGPNDPATLNLAFNNKNLVAVSQNTFRSFLAQLTDKADATFTLGGSADVVGRTVVGNVPISGIPINTNTTLKGINSFGGSAPITKLDIAGTTSDSINIDITVELNNPSNLTVKTKEVSLPSFYSETYVGRTNIDSLDLMPGNNTVNAVFRYSPEQASNPTAQELLQKYIQPVDGRTGAQTAIIDVHGVPGIQPPATPYESLTDALDGVSISTKVEGLGARIVTQVQVGIDMVNLFSGPGGYAQGSAIISAQNYLPVDITLTHIKSAVSGYDSEGGNPVSLTAATLDTDLSFKLPTSGTTGIPGTSVDSTKIFPVPITVPLFNPSLDNMATYLLNNELDLDNVISATLEGGYQIPSLTYKEAQVNAPAVITYKGDPIPRTDAGAVFDIGTWINEADSSQLNAVIGFLDDQTLAAINARDFLFAFYIAGKICEATALPIELRNKYTNSGAPCPDAARVAGPVSSTSTASTTEDPTSTPASSSAPTAAEAPSSEPTTTANPRSSSIRTPAPTSQQTAKIGSTDREAAPSITPSTSP</sequence>
<feature type="compositionally biased region" description="Basic and acidic residues" evidence="1">
    <location>
        <begin position="1"/>
        <end position="13"/>
    </location>
</feature>